<dbReference type="WBParaSite" id="Pan_g18372.t1">
    <property type="protein sequence ID" value="Pan_g18372.t1"/>
    <property type="gene ID" value="Pan_g18372"/>
</dbReference>
<dbReference type="AlphaFoldDB" id="A0A7E4V9S1"/>
<evidence type="ECO:0000313" key="2">
    <source>
        <dbReference type="WBParaSite" id="Pan_g18372.t1"/>
    </source>
</evidence>
<keyword evidence="1" id="KW-1185">Reference proteome</keyword>
<name>A0A7E4V9S1_PANRE</name>
<proteinExistence type="predicted"/>
<reference evidence="2" key="2">
    <citation type="submission" date="2020-10" db="UniProtKB">
        <authorList>
            <consortium name="WormBaseParasite"/>
        </authorList>
    </citation>
    <scope>IDENTIFICATION</scope>
</reference>
<organism evidence="1 2">
    <name type="scientific">Panagrellus redivivus</name>
    <name type="common">Microworm</name>
    <dbReference type="NCBI Taxonomy" id="6233"/>
    <lineage>
        <taxon>Eukaryota</taxon>
        <taxon>Metazoa</taxon>
        <taxon>Ecdysozoa</taxon>
        <taxon>Nematoda</taxon>
        <taxon>Chromadorea</taxon>
        <taxon>Rhabditida</taxon>
        <taxon>Tylenchina</taxon>
        <taxon>Panagrolaimomorpha</taxon>
        <taxon>Panagrolaimoidea</taxon>
        <taxon>Panagrolaimidae</taxon>
        <taxon>Panagrellus</taxon>
    </lineage>
</organism>
<protein>
    <submittedName>
        <fullName evidence="2">FTH domain-containing protein</fullName>
    </submittedName>
</protein>
<sequence length="194" mass="23368">MPLVDLHFLRQKCDIVESTSRFRGEVVESLHVKADVNESERYTAYSEIINRRSCITPYFWFDVFMSPDIKPETLLSLLDGKNYIELHLRGNYHWRDIIPFLHMGLKFVRLIDNMDLPAKDLRKFFKTLIRFDTYEYSFYYEKGDYNWVKRANKAWDSVKKGSKFHLRFSTSYCLDGNGVNRVHFILHRHGYYFH</sequence>
<dbReference type="Proteomes" id="UP000492821">
    <property type="component" value="Unassembled WGS sequence"/>
</dbReference>
<accession>A0A7E4V9S1</accession>
<evidence type="ECO:0000313" key="1">
    <source>
        <dbReference type="Proteomes" id="UP000492821"/>
    </source>
</evidence>
<reference evidence="1" key="1">
    <citation type="journal article" date="2013" name="Genetics">
        <title>The draft genome and transcriptome of Panagrellus redivivus are shaped by the harsh demands of a free-living lifestyle.</title>
        <authorList>
            <person name="Srinivasan J."/>
            <person name="Dillman A.R."/>
            <person name="Macchietto M.G."/>
            <person name="Heikkinen L."/>
            <person name="Lakso M."/>
            <person name="Fracchia K.M."/>
            <person name="Antoshechkin I."/>
            <person name="Mortazavi A."/>
            <person name="Wong G."/>
            <person name="Sternberg P.W."/>
        </authorList>
    </citation>
    <scope>NUCLEOTIDE SEQUENCE [LARGE SCALE GENOMIC DNA]</scope>
    <source>
        <strain evidence="1">MT8872</strain>
    </source>
</reference>